<feature type="domain" description="Endonuclease/exonuclease/phosphatase" evidence="1">
    <location>
        <begin position="61"/>
        <end position="185"/>
    </location>
</feature>
<dbReference type="Pfam" id="PF14529">
    <property type="entry name" value="Exo_endo_phos_2"/>
    <property type="match status" value="1"/>
</dbReference>
<comment type="caution">
    <text evidence="2">The sequence shown here is derived from an EMBL/GenBank/DDBJ whole genome shotgun (WGS) entry which is preliminary data.</text>
</comment>
<dbReference type="SUPFAM" id="SSF56219">
    <property type="entry name" value="DNase I-like"/>
    <property type="match status" value="1"/>
</dbReference>
<keyword evidence="3" id="KW-1185">Reference proteome</keyword>
<gene>
    <name evidence="2" type="ORF">OXX778_LOCUS11777</name>
</gene>
<dbReference type="InterPro" id="IPR005135">
    <property type="entry name" value="Endo/exonuclease/phosphatase"/>
</dbReference>
<proteinExistence type="predicted"/>
<evidence type="ECO:0000313" key="3">
    <source>
        <dbReference type="Proteomes" id="UP000663879"/>
    </source>
</evidence>
<protein>
    <recommendedName>
        <fullName evidence="1">Endonuclease/exonuclease/phosphatase domain-containing protein</fullName>
    </recommendedName>
</protein>
<evidence type="ECO:0000259" key="1">
    <source>
        <dbReference type="Pfam" id="PF14529"/>
    </source>
</evidence>
<dbReference type="GO" id="GO:0003824">
    <property type="term" value="F:catalytic activity"/>
    <property type="evidence" value="ECO:0007669"/>
    <property type="project" value="InterPro"/>
</dbReference>
<dbReference type="EMBL" id="CAJNOC010002040">
    <property type="protein sequence ID" value="CAF0908600.1"/>
    <property type="molecule type" value="Genomic_DNA"/>
</dbReference>
<sequence length="344" mass="40045">MELFISFVSKLDNKNFRKAKKDKSTGRPSGGLAFIIDKNIESKYIDLSDRINILIINKLAIINVYLTYYDGSIENKFDFSSEITQLNETLDDLKRQDFEIIVLGDFNADPIKTNHNSNEFLNFICKNELCMVDTASSQYVDYTFKNLKRGISSWIDHILVEKSNQKIGKCHILVSAENKSDHNPLSTTYRLDNRLAKVNKQPKRFLNLEWNNLRAILKFQERVNDGINKLDSLKCELENESDKTKLKIMTTRMLNEISSVLLNSVRKTMNELDCLKKKKKRKIGELKFKSWWDKNIQELYNNVVKNSGLRSNNTKDPTRKLTLKLRFSKVSMKNYSITETTLPM</sequence>
<dbReference type="InterPro" id="IPR036691">
    <property type="entry name" value="Endo/exonu/phosph_ase_sf"/>
</dbReference>
<accession>A0A814A920</accession>
<dbReference type="OrthoDB" id="7476844at2759"/>
<reference evidence="2" key="1">
    <citation type="submission" date="2021-02" db="EMBL/GenBank/DDBJ databases">
        <authorList>
            <person name="Nowell W R."/>
        </authorList>
    </citation>
    <scope>NUCLEOTIDE SEQUENCE</scope>
    <source>
        <strain evidence="2">Ploen Becks lab</strain>
    </source>
</reference>
<dbReference type="AlphaFoldDB" id="A0A814A920"/>
<dbReference type="Gene3D" id="3.60.10.10">
    <property type="entry name" value="Endonuclease/exonuclease/phosphatase"/>
    <property type="match status" value="1"/>
</dbReference>
<evidence type="ECO:0000313" key="2">
    <source>
        <dbReference type="EMBL" id="CAF0908600.1"/>
    </source>
</evidence>
<name>A0A814A920_9BILA</name>
<organism evidence="2 3">
    <name type="scientific">Brachionus calyciflorus</name>
    <dbReference type="NCBI Taxonomy" id="104777"/>
    <lineage>
        <taxon>Eukaryota</taxon>
        <taxon>Metazoa</taxon>
        <taxon>Spiralia</taxon>
        <taxon>Gnathifera</taxon>
        <taxon>Rotifera</taxon>
        <taxon>Eurotatoria</taxon>
        <taxon>Monogononta</taxon>
        <taxon>Pseudotrocha</taxon>
        <taxon>Ploima</taxon>
        <taxon>Brachionidae</taxon>
        <taxon>Brachionus</taxon>
    </lineage>
</organism>
<dbReference type="Proteomes" id="UP000663879">
    <property type="component" value="Unassembled WGS sequence"/>
</dbReference>